<protein>
    <recommendedName>
        <fullName evidence="5">LGFP repeat-containing protein</fullName>
    </recommendedName>
</protein>
<dbReference type="KEGG" id="cmd:B841_04590"/>
<evidence type="ECO:0000256" key="2">
    <source>
        <dbReference type="SAM" id="SignalP"/>
    </source>
</evidence>
<dbReference type="PROSITE" id="PS51257">
    <property type="entry name" value="PROKAR_LIPOPROTEIN"/>
    <property type="match status" value="1"/>
</dbReference>
<organism evidence="3 4">
    <name type="scientific">Corynebacterium maris DSM 45190</name>
    <dbReference type="NCBI Taxonomy" id="1224163"/>
    <lineage>
        <taxon>Bacteria</taxon>
        <taxon>Bacillati</taxon>
        <taxon>Actinomycetota</taxon>
        <taxon>Actinomycetes</taxon>
        <taxon>Mycobacteriales</taxon>
        <taxon>Corynebacteriaceae</taxon>
        <taxon>Corynebacterium</taxon>
    </lineage>
</organism>
<keyword evidence="4" id="KW-1185">Reference proteome</keyword>
<feature type="compositionally biased region" description="Low complexity" evidence="1">
    <location>
        <begin position="31"/>
        <end position="46"/>
    </location>
</feature>
<keyword evidence="2" id="KW-0732">Signal</keyword>
<dbReference type="STRING" id="1224163.B841_04590"/>
<reference evidence="3 4" key="1">
    <citation type="submission" date="2012-11" db="EMBL/GenBank/DDBJ databases">
        <title>The complete genome sequence of Corynebacterium maris Coryn-1 (=DSM 45190).</title>
        <authorList>
            <person name="Schaffert L."/>
            <person name="Albersmeier A."/>
            <person name="Kalinowski J."/>
            <person name="Ruckert C."/>
        </authorList>
    </citation>
    <scope>NUCLEOTIDE SEQUENCE [LARGE SCALE GENOMIC DNA]</scope>
    <source>
        <strain evidence="4">Coryn-1</strain>
    </source>
</reference>
<dbReference type="eggNOG" id="COG5479">
    <property type="taxonomic scope" value="Bacteria"/>
</dbReference>
<dbReference type="Proteomes" id="UP000015388">
    <property type="component" value="Chromosome"/>
</dbReference>
<dbReference type="HOGENOM" id="CLU_098619_0_0_11"/>
<evidence type="ECO:0000313" key="3">
    <source>
        <dbReference type="EMBL" id="AGS34395.1"/>
    </source>
</evidence>
<evidence type="ECO:0008006" key="5">
    <source>
        <dbReference type="Google" id="ProtNLM"/>
    </source>
</evidence>
<evidence type="ECO:0000313" key="4">
    <source>
        <dbReference type="Proteomes" id="UP000015388"/>
    </source>
</evidence>
<evidence type="ECO:0000256" key="1">
    <source>
        <dbReference type="SAM" id="MobiDB-lite"/>
    </source>
</evidence>
<feature type="region of interest" description="Disordered" evidence="1">
    <location>
        <begin position="145"/>
        <end position="172"/>
    </location>
</feature>
<name>S5T1G1_9CORY</name>
<feature type="signal peptide" evidence="2">
    <location>
        <begin position="1"/>
        <end position="31"/>
    </location>
</feature>
<feature type="region of interest" description="Disordered" evidence="1">
    <location>
        <begin position="31"/>
        <end position="83"/>
    </location>
</feature>
<proteinExistence type="predicted"/>
<feature type="chain" id="PRO_5004540334" description="LGFP repeat-containing protein" evidence="2">
    <location>
        <begin position="32"/>
        <end position="191"/>
    </location>
</feature>
<feature type="compositionally biased region" description="Acidic residues" evidence="1">
    <location>
        <begin position="47"/>
        <end position="61"/>
    </location>
</feature>
<gene>
    <name evidence="3" type="ORF">B841_04590</name>
</gene>
<accession>S5T1G1</accession>
<dbReference type="Pfam" id="PF08310">
    <property type="entry name" value="LGFP"/>
    <property type="match status" value="1"/>
</dbReference>
<dbReference type="PATRIC" id="fig|1224163.3.peg.919"/>
<dbReference type="InterPro" id="IPR013207">
    <property type="entry name" value="LGFP"/>
</dbReference>
<feature type="compositionally biased region" description="Polar residues" evidence="1">
    <location>
        <begin position="69"/>
        <end position="83"/>
    </location>
</feature>
<dbReference type="RefSeq" id="WP_020934328.1">
    <property type="nucleotide sequence ID" value="NC_021915.1"/>
</dbReference>
<dbReference type="OrthoDB" id="4369514at2"/>
<sequence length="191" mass="19801">MTRSLFRRPSARRAAAGVAAVTLAFALASCADGDGATDTGTATEEASATEEETTDEEDAPEESAVPGEAQSSQIPTADGNTVLVNPAFGEQINQYAEDWGTPEQVQESDVGAVATFPDGNLLAHSEEGGVQPMVGMIAQTWVEDGSLTNPVGMPTAPERENDGGSGWGQEFTNGTITWARDDSGEFTATVS</sequence>
<dbReference type="EMBL" id="CP003924">
    <property type="protein sequence ID" value="AGS34395.1"/>
    <property type="molecule type" value="Genomic_DNA"/>
</dbReference>
<dbReference type="AlphaFoldDB" id="S5T1G1"/>